<evidence type="ECO:0000256" key="5">
    <source>
        <dbReference type="ARBA" id="ARBA00023242"/>
    </source>
</evidence>
<keyword evidence="3" id="KW-0238">DNA-binding</keyword>
<organism evidence="8 9">
    <name type="scientific">Tetracentron sinense</name>
    <name type="common">Spur-leaf</name>
    <dbReference type="NCBI Taxonomy" id="13715"/>
    <lineage>
        <taxon>Eukaryota</taxon>
        <taxon>Viridiplantae</taxon>
        <taxon>Streptophyta</taxon>
        <taxon>Embryophyta</taxon>
        <taxon>Tracheophyta</taxon>
        <taxon>Spermatophyta</taxon>
        <taxon>Magnoliopsida</taxon>
        <taxon>Trochodendrales</taxon>
        <taxon>Trochodendraceae</taxon>
        <taxon>Tetracentron</taxon>
    </lineage>
</organism>
<feature type="compositionally biased region" description="Basic and acidic residues" evidence="6">
    <location>
        <begin position="340"/>
        <end position="349"/>
    </location>
</feature>
<sequence length="513" mass="56980">MADAKSPDWLPAGWIVEVKERKKGGKYKCYIAPTTGCKFYSKRDVSHYLEDVKVNSCTPKQKKRSIDMHSTSSVVLENVTVDELPPGWIKETRVRKSDKKDSYYTDPVCGYVFRSKIEVFRYLETGEPGKRVAKPKTRSFDDVELIDGEMFLPAAAKRQKLAGSTTRRQLFNDQSSKSNKILENDLLKSTVREECIPHSKHFSDQWDESTDLSGLTLPKANGSKKMQGKKVSAENGFVSALAAEVLLEKQPLENGVEKPGNRNTRLGPRKSKGKKFLTLPLRASKRLAGLEAERAPELGISDRARRVAVRQSGKLEPSTAMDFALGSGAHSAFHQIDQLKGEPEAECEPHSSGSREVSLDEEPSNKHKKSIVDEAAPEDEGGELKTENKAVEKPDSPLIFPFGDSWPDPCLEFAIKTLTGAISVEDDLAIQDYFQKQLGTSQAQSNSSFTLPDFSLDSFCQTDLLFQFEAPKQPTSNQKLPMKSTFLPPGNVASPSSGENVLPTDEVNREYQR</sequence>
<keyword evidence="2" id="KW-0805">Transcription regulation</keyword>
<gene>
    <name evidence="8" type="ORF">HHK36_028892</name>
</gene>
<evidence type="ECO:0000313" key="9">
    <source>
        <dbReference type="Proteomes" id="UP000655225"/>
    </source>
</evidence>
<dbReference type="InterPro" id="IPR001739">
    <property type="entry name" value="Methyl_CpG_DNA-bd"/>
</dbReference>
<dbReference type="Gene3D" id="3.30.890.10">
    <property type="entry name" value="Methyl-cpg-binding Protein 2, Chain A"/>
    <property type="match status" value="2"/>
</dbReference>
<feature type="domain" description="MBD" evidence="7">
    <location>
        <begin position="74"/>
        <end position="145"/>
    </location>
</feature>
<proteinExistence type="predicted"/>
<evidence type="ECO:0000256" key="3">
    <source>
        <dbReference type="ARBA" id="ARBA00023125"/>
    </source>
</evidence>
<comment type="caution">
    <text evidence="8">The sequence shown here is derived from an EMBL/GenBank/DDBJ whole genome shotgun (WGS) entry which is preliminary data.</text>
</comment>
<dbReference type="PANTHER" id="PTHR34067">
    <property type="entry name" value="OS04G0193200 PROTEIN"/>
    <property type="match status" value="1"/>
</dbReference>
<evidence type="ECO:0000313" key="8">
    <source>
        <dbReference type="EMBL" id="KAF8379456.1"/>
    </source>
</evidence>
<evidence type="ECO:0000256" key="2">
    <source>
        <dbReference type="ARBA" id="ARBA00023015"/>
    </source>
</evidence>
<feature type="domain" description="MBD" evidence="7">
    <location>
        <begin position="1"/>
        <end position="73"/>
    </location>
</feature>
<dbReference type="PANTHER" id="PTHR34067:SF24">
    <property type="entry name" value="METHYL-CPG-BINDING DOMAIN-CONTAINING PROTEIN 13"/>
    <property type="match status" value="1"/>
</dbReference>
<dbReference type="OrthoDB" id="10072024at2759"/>
<keyword evidence="9" id="KW-1185">Reference proteome</keyword>
<reference evidence="8 9" key="1">
    <citation type="submission" date="2020-04" db="EMBL/GenBank/DDBJ databases">
        <title>Plant Genome Project.</title>
        <authorList>
            <person name="Zhang R.-G."/>
        </authorList>
    </citation>
    <scope>NUCLEOTIDE SEQUENCE [LARGE SCALE GENOMIC DNA]</scope>
    <source>
        <strain evidence="8">YNK0</strain>
        <tissue evidence="8">Leaf</tissue>
    </source>
</reference>
<dbReference type="OMA" id="VGWIAHS"/>
<dbReference type="InterPro" id="IPR038945">
    <property type="entry name" value="MBD13-like"/>
</dbReference>
<evidence type="ECO:0000259" key="7">
    <source>
        <dbReference type="PROSITE" id="PS50982"/>
    </source>
</evidence>
<dbReference type="Proteomes" id="UP000655225">
    <property type="component" value="Unassembled WGS sequence"/>
</dbReference>
<protein>
    <recommendedName>
        <fullName evidence="7">MBD domain-containing protein</fullName>
    </recommendedName>
</protein>
<accession>A0A834YG73</accession>
<evidence type="ECO:0000256" key="4">
    <source>
        <dbReference type="ARBA" id="ARBA00023163"/>
    </source>
</evidence>
<evidence type="ECO:0000256" key="1">
    <source>
        <dbReference type="ARBA" id="ARBA00004123"/>
    </source>
</evidence>
<feature type="compositionally biased region" description="Basic and acidic residues" evidence="6">
    <location>
        <begin position="382"/>
        <end position="394"/>
    </location>
</feature>
<dbReference type="InterPro" id="IPR016177">
    <property type="entry name" value="DNA-bd_dom_sf"/>
</dbReference>
<dbReference type="EMBL" id="JABCRI010000022">
    <property type="protein sequence ID" value="KAF8379456.1"/>
    <property type="molecule type" value="Genomic_DNA"/>
</dbReference>
<keyword evidence="5" id="KW-0539">Nucleus</keyword>
<dbReference type="SUPFAM" id="SSF54171">
    <property type="entry name" value="DNA-binding domain"/>
    <property type="match status" value="2"/>
</dbReference>
<dbReference type="GO" id="GO:0005634">
    <property type="term" value="C:nucleus"/>
    <property type="evidence" value="ECO:0007669"/>
    <property type="project" value="UniProtKB-SubCell"/>
</dbReference>
<name>A0A834YG73_TETSI</name>
<dbReference type="PROSITE" id="PS50982">
    <property type="entry name" value="MBD"/>
    <property type="match status" value="2"/>
</dbReference>
<dbReference type="CDD" id="cd00122">
    <property type="entry name" value="MBD"/>
    <property type="match status" value="1"/>
</dbReference>
<keyword evidence="4" id="KW-0804">Transcription</keyword>
<dbReference type="AlphaFoldDB" id="A0A834YG73"/>
<feature type="region of interest" description="Disordered" evidence="6">
    <location>
        <begin position="340"/>
        <end position="394"/>
    </location>
</feature>
<feature type="region of interest" description="Disordered" evidence="6">
    <location>
        <begin position="472"/>
        <end position="513"/>
    </location>
</feature>
<comment type="subcellular location">
    <subcellularLocation>
        <location evidence="1">Nucleus</location>
    </subcellularLocation>
</comment>
<dbReference type="Pfam" id="PF01429">
    <property type="entry name" value="MBD"/>
    <property type="match status" value="2"/>
</dbReference>
<evidence type="ECO:0000256" key="6">
    <source>
        <dbReference type="SAM" id="MobiDB-lite"/>
    </source>
</evidence>
<dbReference type="GO" id="GO:0003677">
    <property type="term" value="F:DNA binding"/>
    <property type="evidence" value="ECO:0007669"/>
    <property type="project" value="UniProtKB-KW"/>
</dbReference>